<evidence type="ECO:0000313" key="1">
    <source>
        <dbReference type="EMBL" id="AVH45534.1"/>
    </source>
</evidence>
<proteinExistence type="predicted"/>
<evidence type="ECO:0000313" key="2">
    <source>
        <dbReference type="Proteomes" id="UP000237717"/>
    </source>
</evidence>
<dbReference type="Proteomes" id="UP000237717">
    <property type="component" value="Plasmid pAt1D1609b"/>
</dbReference>
<name>A0A2L2LMH2_AGRTU</name>
<dbReference type="EMBL" id="CP026928">
    <property type="protein sequence ID" value="AVH45534.1"/>
    <property type="molecule type" value="Genomic_DNA"/>
</dbReference>
<protein>
    <submittedName>
        <fullName evidence="1">Uncharacterized protein</fullName>
    </submittedName>
</protein>
<accession>A0A2L2LMH2</accession>
<keyword evidence="1" id="KW-0614">Plasmid</keyword>
<geneLocation type="plasmid" evidence="2">
    <name>pat1d1609b</name>
</geneLocation>
<gene>
    <name evidence="1" type="ORF">At1D1609_55030</name>
</gene>
<organism evidence="1 2">
    <name type="scientific">Agrobacterium tumefaciens</name>
    <dbReference type="NCBI Taxonomy" id="358"/>
    <lineage>
        <taxon>Bacteria</taxon>
        <taxon>Pseudomonadati</taxon>
        <taxon>Pseudomonadota</taxon>
        <taxon>Alphaproteobacteria</taxon>
        <taxon>Hyphomicrobiales</taxon>
        <taxon>Rhizobiaceae</taxon>
        <taxon>Rhizobium/Agrobacterium group</taxon>
        <taxon>Agrobacterium</taxon>
        <taxon>Agrobacterium tumefaciens complex</taxon>
    </lineage>
</organism>
<sequence length="248" mass="28305">MHLFVHESDLPSIKESLRKSHPETRPTHRMEALAKGLGFSTYASFLTLLKIGELRVNVDDEAYCFALEVPAVTGDGNRARYLSRALARTMLRKVLDKHPDLTLRGFDSIWQGGRDELRKPKDEREALFAERRREAYEDDWAADQFELALIFLFRQKRIKSLNRQIGSYGLKHRAENLSRAFGLFTHLGNYVSNGMLVAAAYAAGFSVKRVAYDSYNAHLNISMQTVNAARGWERISQIDGDRPMVHSM</sequence>
<dbReference type="AlphaFoldDB" id="A0A2L2LMH2"/>
<reference evidence="1 2" key="1">
    <citation type="submission" date="2018-02" db="EMBL/GenBank/DDBJ databases">
        <title>Complete genome sequence of Agrobacterium tumefaciens 1D1609.</title>
        <authorList>
            <person name="Cho S.-T."/>
            <person name="Haryono M."/>
            <person name="Chang H.-H."/>
            <person name="Santos M.N."/>
            <person name="Lai E.-M."/>
            <person name="Kuo C.-H."/>
        </authorList>
    </citation>
    <scope>NUCLEOTIDE SEQUENCE [LARGE SCALE GENOMIC DNA]</scope>
    <source>
        <strain evidence="1 2">1D1609</strain>
        <plasmid evidence="2">Plasmid pat1d1609b</plasmid>
    </source>
</reference>